<dbReference type="InterPro" id="IPR017441">
    <property type="entry name" value="Protein_kinase_ATP_BS"/>
</dbReference>
<reference evidence="6 7" key="1">
    <citation type="journal article" date="2014" name="Genome Biol. Evol.">
        <title>The secreted proteins of Achlya hypogyna and Thraustotheca clavata identify the ancestral oomycete secretome and reveal gene acquisitions by horizontal gene transfer.</title>
        <authorList>
            <person name="Misner I."/>
            <person name="Blouin N."/>
            <person name="Leonard G."/>
            <person name="Richards T.A."/>
            <person name="Lane C.E."/>
        </authorList>
    </citation>
    <scope>NUCLEOTIDE SEQUENCE [LARGE SCALE GENOMIC DNA]</scope>
    <source>
        <strain evidence="6 7">ATCC 34112</strain>
    </source>
</reference>
<evidence type="ECO:0000259" key="5">
    <source>
        <dbReference type="PROSITE" id="PS50011"/>
    </source>
</evidence>
<dbReference type="InterPro" id="IPR008271">
    <property type="entry name" value="Ser/Thr_kinase_AS"/>
</dbReference>
<dbReference type="GO" id="GO:0005524">
    <property type="term" value="F:ATP binding"/>
    <property type="evidence" value="ECO:0007669"/>
    <property type="project" value="UniProtKB-UniRule"/>
</dbReference>
<gene>
    <name evidence="6" type="ORF">THRCLA_22948</name>
</gene>
<dbReference type="InterPro" id="IPR011009">
    <property type="entry name" value="Kinase-like_dom_sf"/>
</dbReference>
<organism evidence="6 7">
    <name type="scientific">Thraustotheca clavata</name>
    <dbReference type="NCBI Taxonomy" id="74557"/>
    <lineage>
        <taxon>Eukaryota</taxon>
        <taxon>Sar</taxon>
        <taxon>Stramenopiles</taxon>
        <taxon>Oomycota</taxon>
        <taxon>Saprolegniomycetes</taxon>
        <taxon>Saprolegniales</taxon>
        <taxon>Achlyaceae</taxon>
        <taxon>Thraustotheca</taxon>
    </lineage>
</organism>
<keyword evidence="6" id="KW-0808">Transferase</keyword>
<dbReference type="SUPFAM" id="SSF56112">
    <property type="entry name" value="Protein kinase-like (PK-like)"/>
    <property type="match status" value="1"/>
</dbReference>
<name>A0A1V9YMD7_9STRA</name>
<dbReference type="Gene3D" id="1.10.510.10">
    <property type="entry name" value="Transferase(Phosphotransferase) domain 1"/>
    <property type="match status" value="1"/>
</dbReference>
<dbReference type="InterPro" id="IPR000719">
    <property type="entry name" value="Prot_kinase_dom"/>
</dbReference>
<keyword evidence="2 3" id="KW-0067">ATP-binding</keyword>
<comment type="similarity">
    <text evidence="4">Belongs to the protein kinase superfamily.</text>
</comment>
<dbReference type="GO" id="GO:0004674">
    <property type="term" value="F:protein serine/threonine kinase activity"/>
    <property type="evidence" value="ECO:0007669"/>
    <property type="project" value="UniProtKB-KW"/>
</dbReference>
<sequence>MKSRNRQLIKIIDTAINKLMQYIDDTDIIIDNNGRLGCGAFGAVYKAICKNEIVAAKTFKSQAQNTDELSTLCSSKCQSPYALHIIGVANLNTNEPKFVLQYMDGGDLRGHLDKRRNNEVTVTNYSRMEIAWAIANVLADIHHYGCIHHDIKIHNVLLSTKHYTKKLVDLGQTRDIATTMTQGAGTLYCTAPEVLKGGHYGVQADIYSFGFVLTELDILLVPFSCNSKQSE</sequence>
<comment type="caution">
    <text evidence="6">The sequence shown here is derived from an EMBL/GenBank/DDBJ whole genome shotgun (WGS) entry which is preliminary data.</text>
</comment>
<evidence type="ECO:0000313" key="7">
    <source>
        <dbReference type="Proteomes" id="UP000243217"/>
    </source>
</evidence>
<evidence type="ECO:0000256" key="3">
    <source>
        <dbReference type="PROSITE-ProRule" id="PRU10141"/>
    </source>
</evidence>
<dbReference type="OrthoDB" id="5979581at2759"/>
<evidence type="ECO:0000256" key="2">
    <source>
        <dbReference type="ARBA" id="ARBA00022840"/>
    </source>
</evidence>
<evidence type="ECO:0000313" key="6">
    <source>
        <dbReference type="EMBL" id="OQR86864.1"/>
    </source>
</evidence>
<dbReference type="PROSITE" id="PS00108">
    <property type="entry name" value="PROTEIN_KINASE_ST"/>
    <property type="match status" value="1"/>
</dbReference>
<dbReference type="Proteomes" id="UP000243217">
    <property type="component" value="Unassembled WGS sequence"/>
</dbReference>
<accession>A0A1V9YMD7</accession>
<dbReference type="PROSITE" id="PS50011">
    <property type="entry name" value="PROTEIN_KINASE_DOM"/>
    <property type="match status" value="1"/>
</dbReference>
<proteinExistence type="inferred from homology"/>
<evidence type="ECO:0000256" key="4">
    <source>
        <dbReference type="RuleBase" id="RU000304"/>
    </source>
</evidence>
<dbReference type="PROSITE" id="PS00107">
    <property type="entry name" value="PROTEIN_KINASE_ATP"/>
    <property type="match status" value="1"/>
</dbReference>
<feature type="domain" description="Protein kinase" evidence="5">
    <location>
        <begin position="30"/>
        <end position="231"/>
    </location>
</feature>
<keyword evidence="4" id="KW-0723">Serine/threonine-protein kinase</keyword>
<keyword evidence="7" id="KW-1185">Reference proteome</keyword>
<dbReference type="Pfam" id="PF00069">
    <property type="entry name" value="Pkinase"/>
    <property type="match status" value="1"/>
</dbReference>
<dbReference type="EMBL" id="JNBS01003469">
    <property type="protein sequence ID" value="OQR86864.1"/>
    <property type="molecule type" value="Genomic_DNA"/>
</dbReference>
<dbReference type="PANTHER" id="PTHR44329">
    <property type="entry name" value="SERINE/THREONINE-PROTEIN KINASE TNNI3K-RELATED"/>
    <property type="match status" value="1"/>
</dbReference>
<dbReference type="AlphaFoldDB" id="A0A1V9YMD7"/>
<keyword evidence="6" id="KW-0418">Kinase</keyword>
<dbReference type="InterPro" id="IPR051681">
    <property type="entry name" value="Ser/Thr_Kinases-Pseudokinases"/>
</dbReference>
<dbReference type="SMART" id="SM00220">
    <property type="entry name" value="S_TKc"/>
    <property type="match status" value="1"/>
</dbReference>
<keyword evidence="1 3" id="KW-0547">Nucleotide-binding</keyword>
<protein>
    <submittedName>
        <fullName evidence="6">Kinase</fullName>
    </submittedName>
</protein>
<feature type="binding site" evidence="3">
    <location>
        <position position="57"/>
    </location>
    <ligand>
        <name>ATP</name>
        <dbReference type="ChEBI" id="CHEBI:30616"/>
    </ligand>
</feature>
<evidence type="ECO:0000256" key="1">
    <source>
        <dbReference type="ARBA" id="ARBA00022741"/>
    </source>
</evidence>